<dbReference type="InterPro" id="IPR000515">
    <property type="entry name" value="MetI-like"/>
</dbReference>
<evidence type="ECO:0000313" key="10">
    <source>
        <dbReference type="Proteomes" id="UP000186096"/>
    </source>
</evidence>
<dbReference type="AlphaFoldDB" id="A0A1N7HK40"/>
<keyword evidence="3" id="KW-1003">Cell membrane</keyword>
<dbReference type="Pfam" id="PF00528">
    <property type="entry name" value="BPD_transp_1"/>
    <property type="match status" value="1"/>
</dbReference>
<reference evidence="10" key="1">
    <citation type="submission" date="2017-01" db="EMBL/GenBank/DDBJ databases">
        <authorList>
            <person name="Varghese N."/>
            <person name="Submissions S."/>
        </authorList>
    </citation>
    <scope>NUCLEOTIDE SEQUENCE [LARGE SCALE GENOMIC DNA]</scope>
    <source>
        <strain evidence="10">ATCC 12950</strain>
    </source>
</reference>
<keyword evidence="5 7" id="KW-1133">Transmembrane helix</keyword>
<dbReference type="OrthoDB" id="5458199at2"/>
<evidence type="ECO:0000256" key="4">
    <source>
        <dbReference type="ARBA" id="ARBA00022692"/>
    </source>
</evidence>
<evidence type="ECO:0000256" key="7">
    <source>
        <dbReference type="RuleBase" id="RU363032"/>
    </source>
</evidence>
<feature type="transmembrane region" description="Helical" evidence="7">
    <location>
        <begin position="188"/>
        <end position="208"/>
    </location>
</feature>
<evidence type="ECO:0000259" key="8">
    <source>
        <dbReference type="PROSITE" id="PS50928"/>
    </source>
</evidence>
<dbReference type="RefSeq" id="WP_076443286.1">
    <property type="nucleotide sequence ID" value="NZ_FTNI01000061.1"/>
</dbReference>
<sequence length="257" mass="26927">MEHARVLRGVAGVAGFLAAAEVVGATGLIDDRFLPRMSTILRGAAELLVDQEFLADARASLAAWGLGLLLTVAVSVPAGLALGALPPVERAVRPLIEFLRPIPSVAIIPLAILIFSDNLHLRVAVIVYAASWPIVINTIYALRDVDPLAKETLRSFGFGPMSVLLRVALPSAAPFIATGIRVAAGTAVILVVSAELLAGGAEGIGIYITEAASGNRMDLMLGAALWAGLFGVLSNTALVAVERRLFRWHDVRTGAAR</sequence>
<feature type="transmembrane region" description="Helical" evidence="7">
    <location>
        <begin position="98"/>
        <end position="115"/>
    </location>
</feature>
<comment type="subcellular location">
    <subcellularLocation>
        <location evidence="1 7">Cell membrane</location>
        <topology evidence="1 7">Multi-pass membrane protein</topology>
    </subcellularLocation>
</comment>
<dbReference type="STRING" id="58117.SAMN05421833_1615"/>
<feature type="transmembrane region" description="Helical" evidence="7">
    <location>
        <begin position="220"/>
        <end position="241"/>
    </location>
</feature>
<dbReference type="EMBL" id="FTNI01000061">
    <property type="protein sequence ID" value="SIS25163.1"/>
    <property type="molecule type" value="Genomic_DNA"/>
</dbReference>
<comment type="similarity">
    <text evidence="7">Belongs to the binding-protein-dependent transport system permease family.</text>
</comment>
<keyword evidence="6 7" id="KW-0472">Membrane</keyword>
<dbReference type="Proteomes" id="UP000186096">
    <property type="component" value="Unassembled WGS sequence"/>
</dbReference>
<keyword evidence="10" id="KW-1185">Reference proteome</keyword>
<evidence type="ECO:0000313" key="9">
    <source>
        <dbReference type="EMBL" id="SIS25163.1"/>
    </source>
</evidence>
<keyword evidence="2 7" id="KW-0813">Transport</keyword>
<accession>A0A1N7HK40</accession>
<evidence type="ECO:0000256" key="2">
    <source>
        <dbReference type="ARBA" id="ARBA00022448"/>
    </source>
</evidence>
<keyword evidence="4 7" id="KW-0812">Transmembrane</keyword>
<evidence type="ECO:0000256" key="6">
    <source>
        <dbReference type="ARBA" id="ARBA00023136"/>
    </source>
</evidence>
<evidence type="ECO:0000256" key="5">
    <source>
        <dbReference type="ARBA" id="ARBA00022989"/>
    </source>
</evidence>
<dbReference type="PROSITE" id="PS50928">
    <property type="entry name" value="ABC_TM1"/>
    <property type="match status" value="1"/>
</dbReference>
<feature type="transmembrane region" description="Helical" evidence="7">
    <location>
        <begin position="61"/>
        <end position="86"/>
    </location>
</feature>
<dbReference type="PANTHER" id="PTHR30151">
    <property type="entry name" value="ALKANE SULFONATE ABC TRANSPORTER-RELATED, MEMBRANE SUBUNIT"/>
    <property type="match status" value="1"/>
</dbReference>
<evidence type="ECO:0000256" key="3">
    <source>
        <dbReference type="ARBA" id="ARBA00022475"/>
    </source>
</evidence>
<dbReference type="PANTHER" id="PTHR30151:SF0">
    <property type="entry name" value="ABC TRANSPORTER PERMEASE PROTEIN MJ0413-RELATED"/>
    <property type="match status" value="1"/>
</dbReference>
<evidence type="ECO:0000256" key="1">
    <source>
        <dbReference type="ARBA" id="ARBA00004651"/>
    </source>
</evidence>
<dbReference type="GO" id="GO:0055085">
    <property type="term" value="P:transmembrane transport"/>
    <property type="evidence" value="ECO:0007669"/>
    <property type="project" value="InterPro"/>
</dbReference>
<feature type="domain" description="ABC transmembrane type-1" evidence="8">
    <location>
        <begin position="57"/>
        <end position="242"/>
    </location>
</feature>
<feature type="transmembrane region" description="Helical" evidence="7">
    <location>
        <begin position="121"/>
        <end position="142"/>
    </location>
</feature>
<dbReference type="InterPro" id="IPR035906">
    <property type="entry name" value="MetI-like_sf"/>
</dbReference>
<gene>
    <name evidence="9" type="ORF">SAMN05421833_1615</name>
</gene>
<name>A0A1N7HK40_9ACTN</name>
<proteinExistence type="inferred from homology"/>
<organism evidence="9 10">
    <name type="scientific">Microbispora rosea</name>
    <dbReference type="NCBI Taxonomy" id="58117"/>
    <lineage>
        <taxon>Bacteria</taxon>
        <taxon>Bacillati</taxon>
        <taxon>Actinomycetota</taxon>
        <taxon>Actinomycetes</taxon>
        <taxon>Streptosporangiales</taxon>
        <taxon>Streptosporangiaceae</taxon>
        <taxon>Microbispora</taxon>
    </lineage>
</organism>
<dbReference type="Gene3D" id="1.10.3720.10">
    <property type="entry name" value="MetI-like"/>
    <property type="match status" value="1"/>
</dbReference>
<protein>
    <submittedName>
        <fullName evidence="9">NitT/TauT family transport system permease protein</fullName>
    </submittedName>
</protein>
<dbReference type="SUPFAM" id="SSF161098">
    <property type="entry name" value="MetI-like"/>
    <property type="match status" value="1"/>
</dbReference>
<dbReference type="GO" id="GO:0005886">
    <property type="term" value="C:plasma membrane"/>
    <property type="evidence" value="ECO:0007669"/>
    <property type="project" value="UniProtKB-SubCell"/>
</dbReference>